<protein>
    <submittedName>
        <fullName evidence="2">Uncharacterized protein</fullName>
    </submittedName>
</protein>
<gene>
    <name evidence="2" type="ORF">M422DRAFT_46274</name>
</gene>
<dbReference type="EMBL" id="KN837108">
    <property type="protein sequence ID" value="KIJ46272.1"/>
    <property type="molecule type" value="Genomic_DNA"/>
</dbReference>
<feature type="transmembrane region" description="Helical" evidence="1">
    <location>
        <begin position="83"/>
        <end position="101"/>
    </location>
</feature>
<evidence type="ECO:0000313" key="3">
    <source>
        <dbReference type="Proteomes" id="UP000054279"/>
    </source>
</evidence>
<name>A0A0C9VUB2_SPHS4</name>
<dbReference type="Proteomes" id="UP000054279">
    <property type="component" value="Unassembled WGS sequence"/>
</dbReference>
<sequence>MFQSQLALWNCNVDYPESNGLDLSLREFIVCNNRVEATTALTIVLEVFVFAVISYYALKLRNSLKPFLVPRHSLIHLVTQQGVIRFLIICLWSIICLWIIIDTVDNYVITISEADYSMNIANTYSQLLIIRVIVVESGIQYAIFPILVCRFFLQLRKYNYKAHLNPSMNLPTMRIRNIPQYVSQVVIDDLGDGDLYHCTEEAV</sequence>
<accession>A0A0C9VUB2</accession>
<feature type="transmembrane region" description="Helical" evidence="1">
    <location>
        <begin position="128"/>
        <end position="153"/>
    </location>
</feature>
<dbReference type="HOGENOM" id="CLU_1349657_0_0_1"/>
<feature type="transmembrane region" description="Helical" evidence="1">
    <location>
        <begin position="37"/>
        <end position="58"/>
    </location>
</feature>
<reference evidence="2 3" key="1">
    <citation type="submission" date="2014-06" db="EMBL/GenBank/DDBJ databases">
        <title>Evolutionary Origins and Diversification of the Mycorrhizal Mutualists.</title>
        <authorList>
            <consortium name="DOE Joint Genome Institute"/>
            <consortium name="Mycorrhizal Genomics Consortium"/>
            <person name="Kohler A."/>
            <person name="Kuo A."/>
            <person name="Nagy L.G."/>
            <person name="Floudas D."/>
            <person name="Copeland A."/>
            <person name="Barry K.W."/>
            <person name="Cichocki N."/>
            <person name="Veneault-Fourrey C."/>
            <person name="LaButti K."/>
            <person name="Lindquist E.A."/>
            <person name="Lipzen A."/>
            <person name="Lundell T."/>
            <person name="Morin E."/>
            <person name="Murat C."/>
            <person name="Riley R."/>
            <person name="Ohm R."/>
            <person name="Sun H."/>
            <person name="Tunlid A."/>
            <person name="Henrissat B."/>
            <person name="Grigoriev I.V."/>
            <person name="Hibbett D.S."/>
            <person name="Martin F."/>
        </authorList>
    </citation>
    <scope>NUCLEOTIDE SEQUENCE [LARGE SCALE GENOMIC DNA]</scope>
    <source>
        <strain evidence="2 3">SS14</strain>
    </source>
</reference>
<dbReference type="AlphaFoldDB" id="A0A0C9VUB2"/>
<keyword evidence="3" id="KW-1185">Reference proteome</keyword>
<proteinExistence type="predicted"/>
<evidence type="ECO:0000256" key="1">
    <source>
        <dbReference type="SAM" id="Phobius"/>
    </source>
</evidence>
<evidence type="ECO:0000313" key="2">
    <source>
        <dbReference type="EMBL" id="KIJ46272.1"/>
    </source>
</evidence>
<organism evidence="2 3">
    <name type="scientific">Sphaerobolus stellatus (strain SS14)</name>
    <dbReference type="NCBI Taxonomy" id="990650"/>
    <lineage>
        <taxon>Eukaryota</taxon>
        <taxon>Fungi</taxon>
        <taxon>Dikarya</taxon>
        <taxon>Basidiomycota</taxon>
        <taxon>Agaricomycotina</taxon>
        <taxon>Agaricomycetes</taxon>
        <taxon>Phallomycetidae</taxon>
        <taxon>Geastrales</taxon>
        <taxon>Sphaerobolaceae</taxon>
        <taxon>Sphaerobolus</taxon>
    </lineage>
</organism>
<keyword evidence="1" id="KW-0812">Transmembrane</keyword>
<keyword evidence="1" id="KW-1133">Transmembrane helix</keyword>
<keyword evidence="1" id="KW-0472">Membrane</keyword>